<evidence type="ECO:0000259" key="4">
    <source>
        <dbReference type="PROSITE" id="PS50893"/>
    </source>
</evidence>
<keyword evidence="2 5" id="KW-0067">ATP-binding</keyword>
<evidence type="ECO:0000313" key="5">
    <source>
        <dbReference type="EMBL" id="SHJ68815.1"/>
    </source>
</evidence>
<accession>A0A1M6LCK2</accession>
<feature type="region of interest" description="Disordered" evidence="3">
    <location>
        <begin position="218"/>
        <end position="243"/>
    </location>
</feature>
<protein>
    <submittedName>
        <fullName evidence="5">Peptide/nickel transport system ATP-binding protein</fullName>
    </submittedName>
</protein>
<dbReference type="InterPro" id="IPR027417">
    <property type="entry name" value="P-loop_NTPase"/>
</dbReference>
<organism evidence="5 6">
    <name type="scientific">Nocardiopsis flavescens</name>
    <dbReference type="NCBI Taxonomy" id="758803"/>
    <lineage>
        <taxon>Bacteria</taxon>
        <taxon>Bacillati</taxon>
        <taxon>Actinomycetota</taxon>
        <taxon>Actinomycetes</taxon>
        <taxon>Streptosporangiales</taxon>
        <taxon>Nocardiopsidaceae</taxon>
        <taxon>Nocardiopsis</taxon>
    </lineage>
</organism>
<gene>
    <name evidence="5" type="ORF">SAMN05421803_108161</name>
</gene>
<dbReference type="PROSITE" id="PS00211">
    <property type="entry name" value="ABC_TRANSPORTER_1"/>
    <property type="match status" value="1"/>
</dbReference>
<dbReference type="InterPro" id="IPR003439">
    <property type="entry name" value="ABC_transporter-like_ATP-bd"/>
</dbReference>
<reference evidence="5 6" key="1">
    <citation type="submission" date="2016-11" db="EMBL/GenBank/DDBJ databases">
        <authorList>
            <person name="Jaros S."/>
            <person name="Januszkiewicz K."/>
            <person name="Wedrychowicz H."/>
        </authorList>
    </citation>
    <scope>NUCLEOTIDE SEQUENCE [LARGE SCALE GENOMIC DNA]</scope>
    <source>
        <strain evidence="5 6">CGMCC 4.5723</strain>
    </source>
</reference>
<keyword evidence="6" id="KW-1185">Reference proteome</keyword>
<proteinExistence type="predicted"/>
<dbReference type="InterPro" id="IPR003593">
    <property type="entry name" value="AAA+_ATPase"/>
</dbReference>
<dbReference type="STRING" id="758803.SAMN05421803_108161"/>
<dbReference type="InterPro" id="IPR015854">
    <property type="entry name" value="ABC_transpr_LolD-like"/>
</dbReference>
<dbReference type="InterPro" id="IPR017871">
    <property type="entry name" value="ABC_transporter-like_CS"/>
</dbReference>
<dbReference type="SMART" id="SM00382">
    <property type="entry name" value="AAA"/>
    <property type="match status" value="2"/>
</dbReference>
<dbReference type="SUPFAM" id="SSF52540">
    <property type="entry name" value="P-loop containing nucleoside triphosphate hydrolases"/>
    <property type="match status" value="2"/>
</dbReference>
<dbReference type="PANTHER" id="PTHR24220">
    <property type="entry name" value="IMPORT ATP-BINDING PROTEIN"/>
    <property type="match status" value="1"/>
</dbReference>
<keyword evidence="1" id="KW-0547">Nucleotide-binding</keyword>
<dbReference type="GO" id="GO:0016887">
    <property type="term" value="F:ATP hydrolysis activity"/>
    <property type="evidence" value="ECO:0007669"/>
    <property type="project" value="InterPro"/>
</dbReference>
<dbReference type="OrthoDB" id="2986442at2"/>
<evidence type="ECO:0000256" key="2">
    <source>
        <dbReference type="ARBA" id="ARBA00022840"/>
    </source>
</evidence>
<dbReference type="RefSeq" id="WP_073380024.1">
    <property type="nucleotide sequence ID" value="NZ_FQZK01000008.1"/>
</dbReference>
<name>A0A1M6LCK2_9ACTN</name>
<evidence type="ECO:0000313" key="6">
    <source>
        <dbReference type="Proteomes" id="UP000184452"/>
    </source>
</evidence>
<evidence type="ECO:0000256" key="1">
    <source>
        <dbReference type="ARBA" id="ARBA00022741"/>
    </source>
</evidence>
<dbReference type="GO" id="GO:0005886">
    <property type="term" value="C:plasma membrane"/>
    <property type="evidence" value="ECO:0007669"/>
    <property type="project" value="TreeGrafter"/>
</dbReference>
<dbReference type="Gene3D" id="3.40.50.300">
    <property type="entry name" value="P-loop containing nucleotide triphosphate hydrolases"/>
    <property type="match status" value="2"/>
</dbReference>
<dbReference type="GO" id="GO:0005524">
    <property type="term" value="F:ATP binding"/>
    <property type="evidence" value="ECO:0007669"/>
    <property type="project" value="UniProtKB-KW"/>
</dbReference>
<dbReference type="PROSITE" id="PS50893">
    <property type="entry name" value="ABC_TRANSPORTER_2"/>
    <property type="match status" value="2"/>
</dbReference>
<dbReference type="EMBL" id="FQZK01000008">
    <property type="protein sequence ID" value="SHJ68815.1"/>
    <property type="molecule type" value="Genomic_DNA"/>
</dbReference>
<feature type="compositionally biased region" description="Low complexity" evidence="3">
    <location>
        <begin position="229"/>
        <end position="243"/>
    </location>
</feature>
<dbReference type="GO" id="GO:0022857">
    <property type="term" value="F:transmembrane transporter activity"/>
    <property type="evidence" value="ECO:0007669"/>
    <property type="project" value="TreeGrafter"/>
</dbReference>
<feature type="domain" description="ABC transporter" evidence="4">
    <location>
        <begin position="245"/>
        <end position="471"/>
    </location>
</feature>
<feature type="domain" description="ABC transporter" evidence="4">
    <location>
        <begin position="4"/>
        <end position="245"/>
    </location>
</feature>
<sequence length="471" mass="48372">MSGLEISGLRVVDRSGRTVAGPLDLHVPAGGVVALMGESGGGKTSAVLAALDALPDGLRRTAGRVRWEGAAVHPGRAARRWRRSAVGFLGQDPASDLHPLRTVAGLVAEGRAAGPRRERARAAHRTLAGLGLDARLLARRRPHELSGGQARRTALARALVGDPGLLVLDEPTSGLDPATLELVVRALDGRRGAPGRATVVITHDRAFAERVADRVVVLGDPPPERPGARRALPGPGAGGPAALELRGLSVDTPGGGPALLEGVDLAVPAGGFVAVVGPSGSGKSTLLRALAGLHGTRSGSVSAAGRPLPARVEDRPRDLLRAVQFVGQDPVDALHPSHRLGAALARPARVLLGESRERARQRAASLAAEVGLPPDALERTPGGLSGGQRQRAAIARALAAGPRVLLADEVTSALDARSARTVLDLLDALRAERGLAVLLATHDRAVAARADRVLVVDPGSRALVPEPPAPR</sequence>
<dbReference type="AlphaFoldDB" id="A0A1M6LCK2"/>
<dbReference type="Pfam" id="PF00005">
    <property type="entry name" value="ABC_tran"/>
    <property type="match status" value="2"/>
</dbReference>
<dbReference type="Proteomes" id="UP000184452">
    <property type="component" value="Unassembled WGS sequence"/>
</dbReference>
<dbReference type="PANTHER" id="PTHR24220:SF685">
    <property type="entry name" value="ABC TRANSPORTER RELATED"/>
    <property type="match status" value="1"/>
</dbReference>
<evidence type="ECO:0000256" key="3">
    <source>
        <dbReference type="SAM" id="MobiDB-lite"/>
    </source>
</evidence>